<feature type="region of interest" description="Disordered" evidence="1">
    <location>
        <begin position="80"/>
        <end position="131"/>
    </location>
</feature>
<reference evidence="2" key="2">
    <citation type="submission" date="2021-08" db="EMBL/GenBank/DDBJ databases">
        <authorList>
            <person name="Eriksson T."/>
        </authorList>
    </citation>
    <scope>NUCLEOTIDE SEQUENCE</scope>
    <source>
        <strain evidence="2">Stoneville</strain>
        <tissue evidence="2">Whole head</tissue>
    </source>
</reference>
<protein>
    <submittedName>
        <fullName evidence="2">Uncharacterized protein</fullName>
    </submittedName>
</protein>
<reference evidence="2" key="1">
    <citation type="journal article" date="2020" name="J Insects Food Feed">
        <title>The yellow mealworm (Tenebrio molitor) genome: a resource for the emerging insects as food and feed industry.</title>
        <authorList>
            <person name="Eriksson T."/>
            <person name="Andere A."/>
            <person name="Kelstrup H."/>
            <person name="Emery V."/>
            <person name="Picard C."/>
        </authorList>
    </citation>
    <scope>NUCLEOTIDE SEQUENCE</scope>
    <source>
        <strain evidence="2">Stoneville</strain>
        <tissue evidence="2">Whole head</tissue>
    </source>
</reference>
<proteinExistence type="predicted"/>
<evidence type="ECO:0000256" key="1">
    <source>
        <dbReference type="SAM" id="MobiDB-lite"/>
    </source>
</evidence>
<dbReference type="EMBL" id="JABDTM020028413">
    <property type="protein sequence ID" value="KAH0808986.1"/>
    <property type="molecule type" value="Genomic_DNA"/>
</dbReference>
<sequence length="131" mass="14021">MAFPLSPLVAYQVPCGRLVFPLFFSLCVAGLRGIFPGHPRPPPLLLSGQHNTTSMGAAYPAWDLNPADLAVVSEECRSSFHHPTAPERHPWPGGGAFLGKNPPPSVRFEPLAPGPRPRSTVSDSYAATELP</sequence>
<keyword evidence="3" id="KW-1185">Reference proteome</keyword>
<accession>A0A8J6LDH7</accession>
<evidence type="ECO:0000313" key="3">
    <source>
        <dbReference type="Proteomes" id="UP000719412"/>
    </source>
</evidence>
<dbReference type="AlphaFoldDB" id="A0A8J6LDH7"/>
<dbReference type="Proteomes" id="UP000719412">
    <property type="component" value="Unassembled WGS sequence"/>
</dbReference>
<gene>
    <name evidence="2" type="ORF">GEV33_013806</name>
</gene>
<organism evidence="2 3">
    <name type="scientific">Tenebrio molitor</name>
    <name type="common">Yellow mealworm beetle</name>
    <dbReference type="NCBI Taxonomy" id="7067"/>
    <lineage>
        <taxon>Eukaryota</taxon>
        <taxon>Metazoa</taxon>
        <taxon>Ecdysozoa</taxon>
        <taxon>Arthropoda</taxon>
        <taxon>Hexapoda</taxon>
        <taxon>Insecta</taxon>
        <taxon>Pterygota</taxon>
        <taxon>Neoptera</taxon>
        <taxon>Endopterygota</taxon>
        <taxon>Coleoptera</taxon>
        <taxon>Polyphaga</taxon>
        <taxon>Cucujiformia</taxon>
        <taxon>Tenebrionidae</taxon>
        <taxon>Tenebrio</taxon>
    </lineage>
</organism>
<feature type="compositionally biased region" description="Basic and acidic residues" evidence="1">
    <location>
        <begin position="80"/>
        <end position="90"/>
    </location>
</feature>
<evidence type="ECO:0000313" key="2">
    <source>
        <dbReference type="EMBL" id="KAH0808986.1"/>
    </source>
</evidence>
<name>A0A8J6LDH7_TENMO</name>
<comment type="caution">
    <text evidence="2">The sequence shown here is derived from an EMBL/GenBank/DDBJ whole genome shotgun (WGS) entry which is preliminary data.</text>
</comment>